<organism evidence="1 2">
    <name type="scientific">Caerostris extrusa</name>
    <name type="common">Bark spider</name>
    <name type="synonym">Caerostris bankana</name>
    <dbReference type="NCBI Taxonomy" id="172846"/>
    <lineage>
        <taxon>Eukaryota</taxon>
        <taxon>Metazoa</taxon>
        <taxon>Ecdysozoa</taxon>
        <taxon>Arthropoda</taxon>
        <taxon>Chelicerata</taxon>
        <taxon>Arachnida</taxon>
        <taxon>Araneae</taxon>
        <taxon>Araneomorphae</taxon>
        <taxon>Entelegynae</taxon>
        <taxon>Araneoidea</taxon>
        <taxon>Araneidae</taxon>
        <taxon>Caerostris</taxon>
    </lineage>
</organism>
<sequence length="41" mass="4545">SPQFTVEPTNSTVVEGDTVRLIAQRWISCTQHSVEETDLLG</sequence>
<dbReference type="AlphaFoldDB" id="A0AAV4U2L7"/>
<dbReference type="Proteomes" id="UP001054945">
    <property type="component" value="Unassembled WGS sequence"/>
</dbReference>
<keyword evidence="2" id="KW-1185">Reference proteome</keyword>
<evidence type="ECO:0000313" key="1">
    <source>
        <dbReference type="EMBL" id="GIY52038.1"/>
    </source>
</evidence>
<accession>A0AAV4U2L7</accession>
<protein>
    <submittedName>
        <fullName evidence="1">Uncharacterized protein</fullName>
    </submittedName>
</protein>
<evidence type="ECO:0000313" key="2">
    <source>
        <dbReference type="Proteomes" id="UP001054945"/>
    </source>
</evidence>
<gene>
    <name evidence="1" type="ORF">CEXT_639551</name>
</gene>
<dbReference type="EMBL" id="BPLR01012189">
    <property type="protein sequence ID" value="GIY52038.1"/>
    <property type="molecule type" value="Genomic_DNA"/>
</dbReference>
<name>A0AAV4U2L7_CAEEX</name>
<proteinExistence type="predicted"/>
<comment type="caution">
    <text evidence="1">The sequence shown here is derived from an EMBL/GenBank/DDBJ whole genome shotgun (WGS) entry which is preliminary data.</text>
</comment>
<feature type="non-terminal residue" evidence="1">
    <location>
        <position position="1"/>
    </location>
</feature>
<reference evidence="1 2" key="1">
    <citation type="submission" date="2021-06" db="EMBL/GenBank/DDBJ databases">
        <title>Caerostris extrusa draft genome.</title>
        <authorList>
            <person name="Kono N."/>
            <person name="Arakawa K."/>
        </authorList>
    </citation>
    <scope>NUCLEOTIDE SEQUENCE [LARGE SCALE GENOMIC DNA]</scope>
</reference>